<organism evidence="2 3">
    <name type="scientific">Coccomyxa viridis</name>
    <dbReference type="NCBI Taxonomy" id="1274662"/>
    <lineage>
        <taxon>Eukaryota</taxon>
        <taxon>Viridiplantae</taxon>
        <taxon>Chlorophyta</taxon>
        <taxon>core chlorophytes</taxon>
        <taxon>Trebouxiophyceae</taxon>
        <taxon>Trebouxiophyceae incertae sedis</taxon>
        <taxon>Coccomyxaceae</taxon>
        <taxon>Coccomyxa</taxon>
    </lineage>
</organism>
<feature type="signal peptide" evidence="1">
    <location>
        <begin position="1"/>
        <end position="22"/>
    </location>
</feature>
<proteinExistence type="predicted"/>
<evidence type="ECO:0000313" key="2">
    <source>
        <dbReference type="EMBL" id="CAL5222161.1"/>
    </source>
</evidence>
<feature type="chain" id="PRO_5047164424" evidence="1">
    <location>
        <begin position="23"/>
        <end position="297"/>
    </location>
</feature>
<accession>A0ABP1FRX9</accession>
<sequence length="297" mass="33702">MGWLGSLLYLFIFTLGINGASAASARRVRQRMRTDHYLEKPIKVLTMLSNDAEHEEGMRYFQYSFNRTRNVDTPMELEVIRVHSEDFFRLGLKAKIVYALKSLRGIPSDQLVVWADSRDTVFLPCGRDLRRAFQSFRTDIVLGGYPVQSPDDFKADLFPELPLIHPKIPFPTDDANYTYFNNKFVNARIIVGRSWALRHYLGGAFLRYQHVDSLPNFSDQAFWADMYLAQFYDDAASVGRRPTISIDSGYLIASQGAEDYSPVGKTGHWQSDSLHCNPACLAADLKVLGTVKNALVV</sequence>
<name>A0ABP1FRX9_9CHLO</name>
<gene>
    <name evidence="2" type="primary">g4486</name>
    <name evidence="2" type="ORF">VP750_LOCUS3820</name>
</gene>
<dbReference type="CDD" id="cd22997">
    <property type="entry name" value="GT_LH"/>
    <property type="match status" value="1"/>
</dbReference>
<reference evidence="2 3" key="1">
    <citation type="submission" date="2024-06" db="EMBL/GenBank/DDBJ databases">
        <authorList>
            <person name="Kraege A."/>
            <person name="Thomma B."/>
        </authorList>
    </citation>
    <scope>NUCLEOTIDE SEQUENCE [LARGE SCALE GENOMIC DNA]</scope>
</reference>
<evidence type="ECO:0000313" key="3">
    <source>
        <dbReference type="Proteomes" id="UP001497392"/>
    </source>
</evidence>
<protein>
    <submittedName>
        <fullName evidence="2">G4486 protein</fullName>
    </submittedName>
</protein>
<evidence type="ECO:0000256" key="1">
    <source>
        <dbReference type="SAM" id="SignalP"/>
    </source>
</evidence>
<dbReference type="Proteomes" id="UP001497392">
    <property type="component" value="Unassembled WGS sequence"/>
</dbReference>
<dbReference type="EMBL" id="CAXHTA020000006">
    <property type="protein sequence ID" value="CAL5222161.1"/>
    <property type="molecule type" value="Genomic_DNA"/>
</dbReference>
<keyword evidence="3" id="KW-1185">Reference proteome</keyword>
<comment type="caution">
    <text evidence="2">The sequence shown here is derived from an EMBL/GenBank/DDBJ whole genome shotgun (WGS) entry which is preliminary data.</text>
</comment>
<keyword evidence="1" id="KW-0732">Signal</keyword>